<dbReference type="OrthoDB" id="3182374at2"/>
<dbReference type="GO" id="GO:0004674">
    <property type="term" value="F:protein serine/threonine kinase activity"/>
    <property type="evidence" value="ECO:0007669"/>
    <property type="project" value="TreeGrafter"/>
</dbReference>
<evidence type="ECO:0000259" key="5">
    <source>
        <dbReference type="Pfam" id="PF13657"/>
    </source>
</evidence>
<dbReference type="Pfam" id="PF07804">
    <property type="entry name" value="HipA_C"/>
    <property type="match status" value="1"/>
</dbReference>
<keyword evidence="7" id="KW-1185">Reference proteome</keyword>
<evidence type="ECO:0000313" key="6">
    <source>
        <dbReference type="EMBL" id="OUN88822.1"/>
    </source>
</evidence>
<evidence type="ECO:0000256" key="3">
    <source>
        <dbReference type="ARBA" id="ARBA00022777"/>
    </source>
</evidence>
<reference evidence="7" key="1">
    <citation type="submission" date="2017-04" db="EMBL/GenBank/DDBJ databases">
        <title>Function of individual gut microbiota members based on whole genome sequencing of pure cultures obtained from chicken caecum.</title>
        <authorList>
            <person name="Medvecky M."/>
            <person name="Cejkova D."/>
            <person name="Polansky O."/>
            <person name="Karasova D."/>
            <person name="Kubasova T."/>
            <person name="Cizek A."/>
            <person name="Rychlik I."/>
        </authorList>
    </citation>
    <scope>NUCLEOTIDE SEQUENCE [LARGE SCALE GENOMIC DNA]</scope>
    <source>
        <strain evidence="7">An5</strain>
    </source>
</reference>
<dbReference type="RefSeq" id="WP_094335343.1">
    <property type="nucleotide sequence ID" value="NZ_NFIE01000008.1"/>
</dbReference>
<evidence type="ECO:0000256" key="1">
    <source>
        <dbReference type="ARBA" id="ARBA00010164"/>
    </source>
</evidence>
<keyword evidence="2" id="KW-0808">Transferase</keyword>
<dbReference type="InterPro" id="IPR052028">
    <property type="entry name" value="HipA_Ser/Thr_kinase"/>
</dbReference>
<comment type="similarity">
    <text evidence="1">Belongs to the HipA Ser/Thr kinase family.</text>
</comment>
<name>A0A1Y3XTM5_9ACTN</name>
<evidence type="ECO:0000313" key="7">
    <source>
        <dbReference type="Proteomes" id="UP000195781"/>
    </source>
</evidence>
<feature type="domain" description="HipA N-terminal subdomain 1" evidence="5">
    <location>
        <begin position="13"/>
        <end position="92"/>
    </location>
</feature>
<dbReference type="InterPro" id="IPR017508">
    <property type="entry name" value="HipA_N1"/>
</dbReference>
<dbReference type="InterPro" id="IPR012893">
    <property type="entry name" value="HipA-like_C"/>
</dbReference>
<protein>
    <recommendedName>
        <fullName evidence="8">Phosphatidylinositol kinase</fullName>
    </recommendedName>
</protein>
<dbReference type="Pfam" id="PF13657">
    <property type="entry name" value="Couple_hipA"/>
    <property type="match status" value="1"/>
</dbReference>
<sequence length="411" mass="45450">MEFDVTVQIAGEDVLAGRLYQNVRHGDETTTFSYDPSYLSDPRSFSLAPDMSLGAGSFHSSGLRQLRAFEDCMPDRWGRNLMLRAERSRARDEQRAPRTLFEADMLAGVNDEARQGALRIWSDAGEALSPVSDGVPRETSIPALLDAADRASRDMNADIRDLLAAGSSLGGARPKASIRDEQGCLCIAKFPKADEGALDDVCAWEHVALRLMAELGISVPVSRLLRIGPRAVLLMRRFDRSGSVRVPYISGLTAVQGEDGGRYSYLELAEFIEEEGSRPTNDLRELWTRALFSCVVGNTDNHLRNYGFLRERAGWRLSPAFDVNPTPGSERKYLATGLDFDNREAEPEGAFAVREYFRLDDAAARAVAARMARVMGGWRRIARADGISEASIEFMADCFESGIRKLKALAR</sequence>
<proteinExistence type="inferred from homology"/>
<dbReference type="AlphaFoldDB" id="A0A1Y3XTM5"/>
<dbReference type="Gene3D" id="1.10.1070.20">
    <property type="match status" value="1"/>
</dbReference>
<accession>A0A1Y3XTM5</accession>
<keyword evidence="3" id="KW-0418">Kinase</keyword>
<evidence type="ECO:0000259" key="4">
    <source>
        <dbReference type="Pfam" id="PF07804"/>
    </source>
</evidence>
<comment type="caution">
    <text evidence="6">The sequence shown here is derived from an EMBL/GenBank/DDBJ whole genome shotgun (WGS) entry which is preliminary data.</text>
</comment>
<evidence type="ECO:0000256" key="2">
    <source>
        <dbReference type="ARBA" id="ARBA00022679"/>
    </source>
</evidence>
<dbReference type="GO" id="GO:0005829">
    <property type="term" value="C:cytosol"/>
    <property type="evidence" value="ECO:0007669"/>
    <property type="project" value="TreeGrafter"/>
</dbReference>
<dbReference type="PANTHER" id="PTHR37419">
    <property type="entry name" value="SERINE/THREONINE-PROTEIN KINASE TOXIN HIPA"/>
    <property type="match status" value="1"/>
</dbReference>
<organism evidence="6 7">
    <name type="scientific">[Collinsella] massiliensis</name>
    <dbReference type="NCBI Taxonomy" id="1232426"/>
    <lineage>
        <taxon>Bacteria</taxon>
        <taxon>Bacillati</taxon>
        <taxon>Actinomycetota</taxon>
        <taxon>Coriobacteriia</taxon>
        <taxon>Coriobacteriales</taxon>
        <taxon>Coriobacteriaceae</taxon>
        <taxon>Enorma</taxon>
    </lineage>
</organism>
<dbReference type="EMBL" id="NFIE01000008">
    <property type="protein sequence ID" value="OUN88822.1"/>
    <property type="molecule type" value="Genomic_DNA"/>
</dbReference>
<dbReference type="Proteomes" id="UP000195781">
    <property type="component" value="Unassembled WGS sequence"/>
</dbReference>
<evidence type="ECO:0008006" key="8">
    <source>
        <dbReference type="Google" id="ProtNLM"/>
    </source>
</evidence>
<gene>
    <name evidence="6" type="ORF">B5G02_04450</name>
</gene>
<feature type="domain" description="HipA-like C-terminal" evidence="4">
    <location>
        <begin position="167"/>
        <end position="373"/>
    </location>
</feature>